<dbReference type="EMBL" id="BLQM01000012">
    <property type="protein sequence ID" value="GMH49928.1"/>
    <property type="molecule type" value="Genomic_DNA"/>
</dbReference>
<dbReference type="Proteomes" id="UP001162640">
    <property type="component" value="Unassembled WGS sequence"/>
</dbReference>
<feature type="transmembrane region" description="Helical" evidence="2">
    <location>
        <begin position="730"/>
        <end position="752"/>
    </location>
</feature>
<feature type="compositionally biased region" description="Polar residues" evidence="1">
    <location>
        <begin position="266"/>
        <end position="286"/>
    </location>
</feature>
<evidence type="ECO:0000313" key="4">
    <source>
        <dbReference type="Proteomes" id="UP001162640"/>
    </source>
</evidence>
<feature type="region of interest" description="Disordered" evidence="1">
    <location>
        <begin position="205"/>
        <end position="298"/>
    </location>
</feature>
<sequence>MFKKKKAEVVPDGDDYADDTQVYKTRRELDMEVQRRHFKVRAARGGDPKHTMTRNFNPWFLEPEKPPDIEEGLTYLQIALRRTKLLIILLSSTSLFDYAYLICFSGLVVLIPMSEEEEIEREMVVKVTQVMSLCAAVPVVMAGFVRVGMVGFLKENSQEKSRRFWGLFFFTSLKVFNFVFDVRKVLPAFIAKRIPPLTPHINKLLRRKQKQITPTEGEESKTEDEKMEEGEENTQSSKIIEGQPSVDSNLVQGGGSGLAGGDDDTSNASNNSEPTNTEMSQSSNPQGEEESEEEDEIWYDEDEEVEVSDDDEEFDVAENEVVWDCRVCNNFNLQEKAKEQKSLKSRRIGTKENSDNIKIVIKTRGRVHEHYIVEFKHLKNVNHCWKCHTPMDYKPRKCADEYFYRPNDYFDQLHEVVEEDENDIVVGNLGKGRVNEKDAIAAVTALGEANYSKKKGRREAILAYENKSLKEALLSTQIGPIEKITVISRKIQRSYRAFIDPEPLQNQVLYNDHTFRTRLMEFMPFLDRRELQKGERYSIGDEVEAIERRPVWYPGVVKRAGANGTYDIIYDNGDLVETVLPVKIRYRQTYRMSRLVRFIMAELLGLAIMVPLAVGNMYTQPKDTLLNPIAPEYYQAIMAPFVALIALTTIAIFCTSVSFFLSTAQAGIGTHLKLFIYTMLPYICAIGFVYIVNEKMSKENYETSVMWYHASIAQFFWSYTVCMQMRQINYFMGMCCVILSLPLTVFGVLLSITLDEFLTLTSRFIIYAPLALFSLMLLVMRLFIPFVRTSKF</sequence>
<organism evidence="3 4">
    <name type="scientific">Triparma laevis f. inornata</name>
    <dbReference type="NCBI Taxonomy" id="1714386"/>
    <lineage>
        <taxon>Eukaryota</taxon>
        <taxon>Sar</taxon>
        <taxon>Stramenopiles</taxon>
        <taxon>Ochrophyta</taxon>
        <taxon>Bolidophyceae</taxon>
        <taxon>Parmales</taxon>
        <taxon>Triparmaceae</taxon>
        <taxon>Triparma</taxon>
    </lineage>
</organism>
<feature type="compositionally biased region" description="Acidic residues" evidence="1">
    <location>
        <begin position="287"/>
        <end position="298"/>
    </location>
</feature>
<feature type="transmembrane region" description="Helical" evidence="2">
    <location>
        <begin position="130"/>
        <end position="153"/>
    </location>
</feature>
<feature type="transmembrane region" description="Helical" evidence="2">
    <location>
        <begin position="705"/>
        <end position="723"/>
    </location>
</feature>
<comment type="caution">
    <text evidence="3">The sequence shown here is derived from an EMBL/GenBank/DDBJ whole genome shotgun (WGS) entry which is preliminary data.</text>
</comment>
<dbReference type="CDD" id="cd04508">
    <property type="entry name" value="Tudor_SF"/>
    <property type="match status" value="1"/>
</dbReference>
<keyword evidence="2" id="KW-1133">Transmembrane helix</keyword>
<feature type="transmembrane region" description="Helical" evidence="2">
    <location>
        <begin position="634"/>
        <end position="662"/>
    </location>
</feature>
<proteinExistence type="predicted"/>
<accession>A0A9W6ZF40</accession>
<feature type="transmembrane region" description="Helical" evidence="2">
    <location>
        <begin position="674"/>
        <end position="693"/>
    </location>
</feature>
<feature type="transmembrane region" description="Helical" evidence="2">
    <location>
        <begin position="85"/>
        <end position="110"/>
    </location>
</feature>
<dbReference type="AlphaFoldDB" id="A0A9W6ZF40"/>
<feature type="transmembrane region" description="Helical" evidence="2">
    <location>
        <begin position="764"/>
        <end position="784"/>
    </location>
</feature>
<evidence type="ECO:0000313" key="3">
    <source>
        <dbReference type="EMBL" id="GMH49928.1"/>
    </source>
</evidence>
<gene>
    <name evidence="3" type="ORF">TL16_g00653</name>
</gene>
<feature type="transmembrane region" description="Helical" evidence="2">
    <location>
        <begin position="595"/>
        <end position="614"/>
    </location>
</feature>
<keyword evidence="2" id="KW-0812">Transmembrane</keyword>
<dbReference type="Gene3D" id="2.30.30.140">
    <property type="match status" value="1"/>
</dbReference>
<protein>
    <submittedName>
        <fullName evidence="3">Uncharacterized protein</fullName>
    </submittedName>
</protein>
<evidence type="ECO:0000256" key="2">
    <source>
        <dbReference type="SAM" id="Phobius"/>
    </source>
</evidence>
<keyword evidence="2" id="KW-0472">Membrane</keyword>
<evidence type="ECO:0000256" key="1">
    <source>
        <dbReference type="SAM" id="MobiDB-lite"/>
    </source>
</evidence>
<name>A0A9W6ZF40_9STRA</name>
<reference evidence="4" key="1">
    <citation type="journal article" date="2023" name="Commun. Biol.">
        <title>Genome analysis of Parmales, the sister group of diatoms, reveals the evolutionary specialization of diatoms from phago-mixotrophs to photoautotrophs.</title>
        <authorList>
            <person name="Ban H."/>
            <person name="Sato S."/>
            <person name="Yoshikawa S."/>
            <person name="Yamada K."/>
            <person name="Nakamura Y."/>
            <person name="Ichinomiya M."/>
            <person name="Sato N."/>
            <person name="Blanc-Mathieu R."/>
            <person name="Endo H."/>
            <person name="Kuwata A."/>
            <person name="Ogata H."/>
        </authorList>
    </citation>
    <scope>NUCLEOTIDE SEQUENCE [LARGE SCALE GENOMIC DNA]</scope>
</reference>